<dbReference type="AlphaFoldDB" id="A0A7J7R8H4"/>
<sequence>MQADALTAISQRRVLRAAATASPGNLLEGALSGSGPSPPSPQAPRVCRCWGTLKTCAAGAPTVRGARSRWSSSALHVSIPPRAGACRGWKECRQDSLRQKDSAACLKGRAAPPAALLTQLPVLPSQTFRFQVRLLPLASTL</sequence>
<name>A0A7J7R8H4_RHIFE</name>
<dbReference type="EMBL" id="JACAGC010000029">
    <property type="protein sequence ID" value="KAF6272373.1"/>
    <property type="molecule type" value="Genomic_DNA"/>
</dbReference>
<proteinExistence type="predicted"/>
<accession>A0A7J7R8H4</accession>
<protein>
    <submittedName>
        <fullName evidence="1">Uncharacterized protein</fullName>
    </submittedName>
</protein>
<organism evidence="1 2">
    <name type="scientific">Rhinolophus ferrumequinum</name>
    <name type="common">Greater horseshoe bat</name>
    <dbReference type="NCBI Taxonomy" id="59479"/>
    <lineage>
        <taxon>Eukaryota</taxon>
        <taxon>Metazoa</taxon>
        <taxon>Chordata</taxon>
        <taxon>Craniata</taxon>
        <taxon>Vertebrata</taxon>
        <taxon>Euteleostomi</taxon>
        <taxon>Mammalia</taxon>
        <taxon>Eutheria</taxon>
        <taxon>Laurasiatheria</taxon>
        <taxon>Chiroptera</taxon>
        <taxon>Yinpterochiroptera</taxon>
        <taxon>Rhinolophoidea</taxon>
        <taxon>Rhinolophidae</taxon>
        <taxon>Rhinolophinae</taxon>
        <taxon>Rhinolophus</taxon>
    </lineage>
</organism>
<dbReference type="Proteomes" id="UP000585614">
    <property type="component" value="Unassembled WGS sequence"/>
</dbReference>
<evidence type="ECO:0000313" key="1">
    <source>
        <dbReference type="EMBL" id="KAF6272373.1"/>
    </source>
</evidence>
<evidence type="ECO:0000313" key="2">
    <source>
        <dbReference type="Proteomes" id="UP000585614"/>
    </source>
</evidence>
<gene>
    <name evidence="1" type="ORF">mRhiFer1_009535</name>
</gene>
<reference evidence="1 2" key="1">
    <citation type="journal article" date="2020" name="Nature">
        <title>Six reference-quality genomes reveal evolution of bat adaptations.</title>
        <authorList>
            <person name="Jebb D."/>
            <person name="Huang Z."/>
            <person name="Pippel M."/>
            <person name="Hughes G.M."/>
            <person name="Lavrichenko K."/>
            <person name="Devanna P."/>
            <person name="Winkler S."/>
            <person name="Jermiin L.S."/>
            <person name="Skirmuntt E.C."/>
            <person name="Katzourakis A."/>
            <person name="Burkitt-Gray L."/>
            <person name="Ray D.A."/>
            <person name="Sullivan K.A.M."/>
            <person name="Roscito J.G."/>
            <person name="Kirilenko B.M."/>
            <person name="Davalos L.M."/>
            <person name="Corthals A.P."/>
            <person name="Power M.L."/>
            <person name="Jones G."/>
            <person name="Ransome R.D."/>
            <person name="Dechmann D.K.N."/>
            <person name="Locatelli A.G."/>
            <person name="Puechmaille S.J."/>
            <person name="Fedrigo O."/>
            <person name="Jarvis E.D."/>
            <person name="Hiller M."/>
            <person name="Vernes S.C."/>
            <person name="Myers E.W."/>
            <person name="Teeling E.C."/>
        </authorList>
    </citation>
    <scope>NUCLEOTIDE SEQUENCE [LARGE SCALE GENOMIC DNA]</scope>
    <source>
        <strain evidence="1">MRhiFer1</strain>
        <tissue evidence="1">Lung</tissue>
    </source>
</reference>
<comment type="caution">
    <text evidence="1">The sequence shown here is derived from an EMBL/GenBank/DDBJ whole genome shotgun (WGS) entry which is preliminary data.</text>
</comment>